<feature type="transmembrane region" description="Helical" evidence="2">
    <location>
        <begin position="56"/>
        <end position="77"/>
    </location>
</feature>
<proteinExistence type="predicted"/>
<accession>A0AAD6PYK9</accession>
<gene>
    <name evidence="3" type="ORF">NC653_032840</name>
</gene>
<keyword evidence="2" id="KW-1133">Transmembrane helix</keyword>
<dbReference type="AlphaFoldDB" id="A0AAD6PYK9"/>
<dbReference type="EMBL" id="JAQIZT010000014">
    <property type="protein sequence ID" value="KAJ6972381.1"/>
    <property type="molecule type" value="Genomic_DNA"/>
</dbReference>
<keyword evidence="4" id="KW-1185">Reference proteome</keyword>
<evidence type="ECO:0000256" key="1">
    <source>
        <dbReference type="SAM" id="MobiDB-lite"/>
    </source>
</evidence>
<evidence type="ECO:0000256" key="2">
    <source>
        <dbReference type="SAM" id="Phobius"/>
    </source>
</evidence>
<keyword evidence="2" id="KW-0472">Membrane</keyword>
<name>A0AAD6PYK9_9ROSI</name>
<feature type="region of interest" description="Disordered" evidence="1">
    <location>
        <begin position="193"/>
        <end position="214"/>
    </location>
</feature>
<dbReference type="Proteomes" id="UP001164929">
    <property type="component" value="Chromosome 14"/>
</dbReference>
<organism evidence="3 4">
    <name type="scientific">Populus alba x Populus x berolinensis</name>
    <dbReference type="NCBI Taxonomy" id="444605"/>
    <lineage>
        <taxon>Eukaryota</taxon>
        <taxon>Viridiplantae</taxon>
        <taxon>Streptophyta</taxon>
        <taxon>Embryophyta</taxon>
        <taxon>Tracheophyta</taxon>
        <taxon>Spermatophyta</taxon>
        <taxon>Magnoliopsida</taxon>
        <taxon>eudicotyledons</taxon>
        <taxon>Gunneridae</taxon>
        <taxon>Pentapetalae</taxon>
        <taxon>rosids</taxon>
        <taxon>fabids</taxon>
        <taxon>Malpighiales</taxon>
        <taxon>Salicaceae</taxon>
        <taxon>Saliceae</taxon>
        <taxon>Populus</taxon>
    </lineage>
</organism>
<comment type="caution">
    <text evidence="3">The sequence shown here is derived from an EMBL/GenBank/DDBJ whole genome shotgun (WGS) entry which is preliminary data.</text>
</comment>
<keyword evidence="2" id="KW-0812">Transmembrane</keyword>
<protein>
    <submittedName>
        <fullName evidence="3">Uncharacterized protein</fullName>
    </submittedName>
</protein>
<sequence length="240" mass="27372">MSHGGYRRQALQLSFTALHQPCADESFVSRFTQQKLVALGDVEGHESARLYAMRRLTFRFAEILVVFFPFFGPPLLFPCPSPLQKTWPKLSFMSTPRNIRRHAKYPPSLENLISLVEFPMPSLDNELLSGSAEAAWTFRLRKFGEIARKRNQITDGSWIEIFRLLGEQKAKSGPLNATALVEKGLAVEIERTEDGSFSRDRRPRQALVSKEEEKPRVRAKEADAIFGDHKLHQNSYIGIK</sequence>
<reference evidence="3" key="1">
    <citation type="journal article" date="2023" name="Mol. Ecol. Resour.">
        <title>Chromosome-level genome assembly of a triploid poplar Populus alba 'Berolinensis'.</title>
        <authorList>
            <person name="Chen S."/>
            <person name="Yu Y."/>
            <person name="Wang X."/>
            <person name="Wang S."/>
            <person name="Zhang T."/>
            <person name="Zhou Y."/>
            <person name="He R."/>
            <person name="Meng N."/>
            <person name="Wang Y."/>
            <person name="Liu W."/>
            <person name="Liu Z."/>
            <person name="Liu J."/>
            <person name="Guo Q."/>
            <person name="Huang H."/>
            <person name="Sederoff R.R."/>
            <person name="Wang G."/>
            <person name="Qu G."/>
            <person name="Chen S."/>
        </authorList>
    </citation>
    <scope>NUCLEOTIDE SEQUENCE</scope>
    <source>
        <strain evidence="3">SC-2020</strain>
    </source>
</reference>
<evidence type="ECO:0000313" key="3">
    <source>
        <dbReference type="EMBL" id="KAJ6972381.1"/>
    </source>
</evidence>
<evidence type="ECO:0000313" key="4">
    <source>
        <dbReference type="Proteomes" id="UP001164929"/>
    </source>
</evidence>